<dbReference type="AlphaFoldDB" id="A0A6J8CUG0"/>
<organism evidence="1 2">
    <name type="scientific">Mytilus coruscus</name>
    <name type="common">Sea mussel</name>
    <dbReference type="NCBI Taxonomy" id="42192"/>
    <lineage>
        <taxon>Eukaryota</taxon>
        <taxon>Metazoa</taxon>
        <taxon>Spiralia</taxon>
        <taxon>Lophotrochozoa</taxon>
        <taxon>Mollusca</taxon>
        <taxon>Bivalvia</taxon>
        <taxon>Autobranchia</taxon>
        <taxon>Pteriomorphia</taxon>
        <taxon>Mytilida</taxon>
        <taxon>Mytiloidea</taxon>
        <taxon>Mytilidae</taxon>
        <taxon>Mytilinae</taxon>
        <taxon>Mytilus</taxon>
    </lineage>
</organism>
<dbReference type="PANTHER" id="PTHR21446:SF12">
    <property type="entry name" value="POTASSIUM CHANNEL TETRAMERIZATION DOMAIN CONTAINING 1"/>
    <property type="match status" value="1"/>
</dbReference>
<accession>A0A6J8CUG0</accession>
<dbReference type="EMBL" id="CACVKT020005930">
    <property type="protein sequence ID" value="CAC5398540.1"/>
    <property type="molecule type" value="Genomic_DNA"/>
</dbReference>
<name>A0A6J8CUG0_MYTCO</name>
<evidence type="ECO:0000313" key="2">
    <source>
        <dbReference type="Proteomes" id="UP000507470"/>
    </source>
</evidence>
<protein>
    <submittedName>
        <fullName evidence="1">KCTD1_15</fullName>
    </submittedName>
</protein>
<dbReference type="InterPro" id="IPR052787">
    <property type="entry name" value="MAVS"/>
</dbReference>
<evidence type="ECO:0000313" key="1">
    <source>
        <dbReference type="EMBL" id="CAC5398540.1"/>
    </source>
</evidence>
<keyword evidence="2" id="KW-1185">Reference proteome</keyword>
<dbReference type="PANTHER" id="PTHR21446">
    <property type="entry name" value="DUF3504 DOMAIN-CONTAINING PROTEIN"/>
    <property type="match status" value="1"/>
</dbReference>
<dbReference type="OrthoDB" id="6109275at2759"/>
<proteinExistence type="predicted"/>
<gene>
    <name evidence="1" type="ORF">MCOR_32908</name>
</gene>
<sequence length="163" mass="19183">MDIPNLYYLKKINLLFLARRCRLFTSTTKIAGVDSASSEIVKKPRFSTVNDEKFQQSLREKDSMNTQKATTTSVRLLKKNFEGKDMPCDIKNYPVKELDSVSSTFYAKARNKNWEMYQTKILKNTRYGINRYLNEKREIGIFKDPDFIKSIQIYKMFKVCRSS</sequence>
<reference evidence="1 2" key="1">
    <citation type="submission" date="2020-06" db="EMBL/GenBank/DDBJ databases">
        <authorList>
            <person name="Li R."/>
            <person name="Bekaert M."/>
        </authorList>
    </citation>
    <scope>NUCLEOTIDE SEQUENCE [LARGE SCALE GENOMIC DNA]</scope>
    <source>
        <strain evidence="2">wild</strain>
    </source>
</reference>
<dbReference type="Proteomes" id="UP000507470">
    <property type="component" value="Unassembled WGS sequence"/>
</dbReference>